<sequence>MKFIKLISILTILSSTSIIGFAYGNIFGKRAKNLIDLEYCIRLLESEILIGNTPLPEALDNIYKKGKGEVSNLFKEIREDLITRKREDIYISFQLQKDSLKDKYLFKPQDIEVILFLGRILGKTNRIDQEKNFKFILKQIEDLSIEASEEKETYEKLYRSLGILMGMGIIIIFI</sequence>
<dbReference type="Proteomes" id="UP000601522">
    <property type="component" value="Unassembled WGS sequence"/>
</dbReference>
<evidence type="ECO:0000313" key="2">
    <source>
        <dbReference type="EMBL" id="MBC8590579.1"/>
    </source>
</evidence>
<comment type="caution">
    <text evidence="2">The sequence shown here is derived from an EMBL/GenBank/DDBJ whole genome shotgun (WGS) entry which is preliminary data.</text>
</comment>
<gene>
    <name evidence="2" type="ORF">H8689_05470</name>
</gene>
<name>A0A926ILW3_9FIRM</name>
<dbReference type="Pfam" id="PF09548">
    <property type="entry name" value="Spore_III_AB"/>
    <property type="match status" value="1"/>
</dbReference>
<keyword evidence="1" id="KW-0472">Membrane</keyword>
<dbReference type="InterPro" id="IPR014198">
    <property type="entry name" value="Spore_III_AB"/>
</dbReference>
<evidence type="ECO:0000313" key="3">
    <source>
        <dbReference type="Proteomes" id="UP000601522"/>
    </source>
</evidence>
<evidence type="ECO:0000256" key="1">
    <source>
        <dbReference type="SAM" id="Phobius"/>
    </source>
</evidence>
<proteinExistence type="predicted"/>
<keyword evidence="1" id="KW-0812">Transmembrane</keyword>
<dbReference type="RefSeq" id="WP_249323416.1">
    <property type="nucleotide sequence ID" value="NZ_JACRTK010000002.1"/>
</dbReference>
<protein>
    <submittedName>
        <fullName evidence="2">Stage III sporulation protein AB</fullName>
    </submittedName>
</protein>
<reference evidence="2 3" key="1">
    <citation type="submission" date="2020-08" db="EMBL/GenBank/DDBJ databases">
        <title>Genome public.</title>
        <authorList>
            <person name="Liu C."/>
            <person name="Sun Q."/>
        </authorList>
    </citation>
    <scope>NUCLEOTIDE SEQUENCE [LARGE SCALE GENOMIC DNA]</scope>
    <source>
        <strain evidence="2 3">NSJ-26</strain>
    </source>
</reference>
<organism evidence="2 3">
    <name type="scientific">Wansuia hejianensis</name>
    <dbReference type="NCBI Taxonomy" id="2763667"/>
    <lineage>
        <taxon>Bacteria</taxon>
        <taxon>Bacillati</taxon>
        <taxon>Bacillota</taxon>
        <taxon>Clostridia</taxon>
        <taxon>Lachnospirales</taxon>
        <taxon>Lachnospiraceae</taxon>
        <taxon>Wansuia</taxon>
    </lineage>
</organism>
<keyword evidence="3" id="KW-1185">Reference proteome</keyword>
<dbReference type="AlphaFoldDB" id="A0A926ILW3"/>
<feature type="transmembrane region" description="Helical" evidence="1">
    <location>
        <begin position="6"/>
        <end position="26"/>
    </location>
</feature>
<dbReference type="PIRSF" id="PIRSF021435">
    <property type="entry name" value="SpoIIIAB"/>
    <property type="match status" value="1"/>
</dbReference>
<accession>A0A926ILW3</accession>
<keyword evidence="1" id="KW-1133">Transmembrane helix</keyword>
<dbReference type="EMBL" id="JACRTK010000002">
    <property type="protein sequence ID" value="MBC8590579.1"/>
    <property type="molecule type" value="Genomic_DNA"/>
</dbReference>